<gene>
    <name evidence="2" type="ORF">BSZ40_00600</name>
</gene>
<dbReference type="InParanoid" id="A0A1Q5PZL5"/>
<name>A0A1Q5PZL5_9ACTO</name>
<evidence type="ECO:0000313" key="2">
    <source>
        <dbReference type="EMBL" id="OKL52869.1"/>
    </source>
</evidence>
<dbReference type="GO" id="GO:0005737">
    <property type="term" value="C:cytoplasm"/>
    <property type="evidence" value="ECO:0007669"/>
    <property type="project" value="TreeGrafter"/>
</dbReference>
<feature type="domain" description="Suppressor of fused-like" evidence="1">
    <location>
        <begin position="28"/>
        <end position="197"/>
    </location>
</feature>
<accession>A0A1Q5PZL5</accession>
<dbReference type="EMBL" id="MQVS01000001">
    <property type="protein sequence ID" value="OKL52869.1"/>
    <property type="molecule type" value="Genomic_DNA"/>
</dbReference>
<dbReference type="InterPro" id="IPR020941">
    <property type="entry name" value="SUFU-like_domain"/>
</dbReference>
<reference evidence="3" key="1">
    <citation type="submission" date="2016-12" db="EMBL/GenBank/DDBJ databases">
        <authorList>
            <person name="Meng X."/>
        </authorList>
    </citation>
    <scope>NUCLEOTIDE SEQUENCE [LARGE SCALE GENOMIC DNA]</scope>
    <source>
        <strain evidence="3">DSM 20732</strain>
    </source>
</reference>
<dbReference type="InterPro" id="IPR007768">
    <property type="entry name" value="Suppressor_of_fused"/>
</dbReference>
<dbReference type="PANTHER" id="PTHR10928">
    <property type="entry name" value="SUPPRESSOR OF FUSED"/>
    <property type="match status" value="1"/>
</dbReference>
<dbReference type="AlphaFoldDB" id="A0A1Q5PZL5"/>
<dbReference type="SUPFAM" id="SSF103359">
    <property type="entry name" value="Suppressor of Fused, N-terminal domain"/>
    <property type="match status" value="1"/>
</dbReference>
<keyword evidence="3" id="KW-1185">Reference proteome</keyword>
<dbReference type="PANTHER" id="PTHR10928:SF2">
    <property type="entry name" value="SUPPRESSOR OF FUSED HOMOLOG"/>
    <property type="match status" value="1"/>
</dbReference>
<dbReference type="Pfam" id="PF05076">
    <property type="entry name" value="SUFU"/>
    <property type="match status" value="1"/>
</dbReference>
<comment type="caution">
    <text evidence="2">The sequence shown here is derived from an EMBL/GenBank/DDBJ whole genome shotgun (WGS) entry which is preliminary data.</text>
</comment>
<organism evidence="2 3">
    <name type="scientific">Buchananella hordeovulneris</name>
    <dbReference type="NCBI Taxonomy" id="52770"/>
    <lineage>
        <taxon>Bacteria</taxon>
        <taxon>Bacillati</taxon>
        <taxon>Actinomycetota</taxon>
        <taxon>Actinomycetes</taxon>
        <taxon>Actinomycetales</taxon>
        <taxon>Actinomycetaceae</taxon>
        <taxon>Buchananella</taxon>
    </lineage>
</organism>
<protein>
    <recommendedName>
        <fullName evidence="1">Suppressor of fused-like domain-containing protein</fullName>
    </recommendedName>
</protein>
<sequence>MNAACDVVYPDQPNPPQLATIVKWAAGGNDPLDGVSIYRALEPVPHWHYVSYGMSDLYGAQDGPDEYGESGWGFEFTFRLADPAAATADPASAPTWPVSMMQNLARYVFGTGNVFAAGHHMDLQGKIALEEETDLRAIGFVVDPDLGTIDTPSGQVAFLQILGLTLEDLTDTKTWRSAKFFELLMERYPRGVTFLDRASLRSEPALAARIDAGRAADGSGMGQTFVSELAGRRAADGVHEVEIGALIVRELPLALSSRLPFGNDFLLRGPEHAVLFQPGPQWQVEQTTGQTTLTLTPTDQEALLAHLQPVAGTYQWRDDFRIVVTVSKITNSAGDVVETVG</sequence>
<proteinExistence type="predicted"/>
<dbReference type="InterPro" id="IPR037181">
    <property type="entry name" value="SUFU_N"/>
</dbReference>
<dbReference type="Proteomes" id="UP000185612">
    <property type="component" value="Unassembled WGS sequence"/>
</dbReference>
<evidence type="ECO:0000313" key="3">
    <source>
        <dbReference type="Proteomes" id="UP000185612"/>
    </source>
</evidence>
<dbReference type="STRING" id="52770.BSZ40_00600"/>
<evidence type="ECO:0000259" key="1">
    <source>
        <dbReference type="Pfam" id="PF05076"/>
    </source>
</evidence>